<evidence type="ECO:0000313" key="2">
    <source>
        <dbReference type="Proteomes" id="UP000722750"/>
    </source>
</evidence>
<dbReference type="AlphaFoldDB" id="A0A941W354"/>
<proteinExistence type="predicted"/>
<dbReference type="EMBL" id="JAANXD010000059">
    <property type="protein sequence ID" value="MBS1258398.1"/>
    <property type="molecule type" value="Genomic_DNA"/>
</dbReference>
<organism evidence="1 2">
    <name type="scientific">Candidatus Scalindua arabica</name>
    <dbReference type="NCBI Taxonomy" id="1127984"/>
    <lineage>
        <taxon>Bacteria</taxon>
        <taxon>Pseudomonadati</taxon>
        <taxon>Planctomycetota</taxon>
        <taxon>Candidatus Brocadiia</taxon>
        <taxon>Candidatus Brocadiales</taxon>
        <taxon>Candidatus Scalinduaceae</taxon>
        <taxon>Candidatus Scalindua</taxon>
    </lineage>
</organism>
<dbReference type="Proteomes" id="UP000722750">
    <property type="component" value="Unassembled WGS sequence"/>
</dbReference>
<reference evidence="1" key="1">
    <citation type="journal article" date="2021" name="ISME J.">
        <title>Fine-scale metabolic discontinuity in a stratified prokaryote microbiome of a Red Sea deep halocline.</title>
        <authorList>
            <person name="Michoud G."/>
            <person name="Ngugi D.K."/>
            <person name="Barozzi A."/>
            <person name="Merlino G."/>
            <person name="Calleja M.L."/>
            <person name="Delgado-Huertas A."/>
            <person name="Moran X.A.G."/>
            <person name="Daffonchio D."/>
        </authorList>
    </citation>
    <scope>NUCLEOTIDE SEQUENCE</scope>
    <source>
        <strain evidence="1">SuakinDeep_MAG55_1</strain>
    </source>
</reference>
<gene>
    <name evidence="1" type="ORF">MAG551_01457</name>
</gene>
<evidence type="ECO:0000313" key="1">
    <source>
        <dbReference type="EMBL" id="MBS1258398.1"/>
    </source>
</evidence>
<name>A0A941W354_9BACT</name>
<protein>
    <submittedName>
        <fullName evidence="1">Uncharacterized protein</fullName>
    </submittedName>
</protein>
<sequence>MEPNIINRIKAEKKEFVYNNKQSPTKLYLTISDELDLSFFVSFASL</sequence>
<accession>A0A941W354</accession>
<comment type="caution">
    <text evidence="1">The sequence shown here is derived from an EMBL/GenBank/DDBJ whole genome shotgun (WGS) entry which is preliminary data.</text>
</comment>